<dbReference type="HAMAP" id="MF_02231">
    <property type="entry name" value="UbiT"/>
    <property type="match status" value="1"/>
</dbReference>
<proteinExistence type="inferred from homology"/>
<dbReference type="SUPFAM" id="SSF55718">
    <property type="entry name" value="SCP-like"/>
    <property type="match status" value="1"/>
</dbReference>
<dbReference type="InterPro" id="IPR036527">
    <property type="entry name" value="SCP2_sterol-bd_dom_sf"/>
</dbReference>
<dbReference type="Pfam" id="PF02036">
    <property type="entry name" value="SCP2"/>
    <property type="match status" value="1"/>
</dbReference>
<organism evidence="3 4">
    <name type="scientific">Marinospirillum alkalitolerans</name>
    <dbReference type="NCBI Taxonomy" id="3123374"/>
    <lineage>
        <taxon>Bacteria</taxon>
        <taxon>Pseudomonadati</taxon>
        <taxon>Pseudomonadota</taxon>
        <taxon>Gammaproteobacteria</taxon>
        <taxon>Oceanospirillales</taxon>
        <taxon>Oceanospirillaceae</taxon>
        <taxon>Marinospirillum</taxon>
    </lineage>
</organism>
<feature type="domain" description="SCP2" evidence="2">
    <location>
        <begin position="39"/>
        <end position="134"/>
    </location>
</feature>
<dbReference type="Proteomes" id="UP001621714">
    <property type="component" value="Unassembled WGS sequence"/>
</dbReference>
<evidence type="ECO:0000313" key="4">
    <source>
        <dbReference type="Proteomes" id="UP001621714"/>
    </source>
</evidence>
<protein>
    <recommendedName>
        <fullName evidence="1">Ubiquinone biosynthesis accessory factor UbiT</fullName>
    </recommendedName>
</protein>
<sequence length="164" mass="18360">MQHHQASGFARSAIPLRLLGRLEACVPWGLKKRLIEQRLNQLFATDLAEEAFDFLEGRALALHLEDVSLRITLGVLNQQFVLLPGGAEATIRGRWPAFVRLALRQEDPDSLFFQRQLLIEGDTELGLGVKNLLDSLEWSLEQGVEGRVLAFLARLDQPVAPVRA</sequence>
<evidence type="ECO:0000313" key="3">
    <source>
        <dbReference type="EMBL" id="MFK7160053.1"/>
    </source>
</evidence>
<keyword evidence="1" id="KW-0831">Ubiquinone biosynthesis</keyword>
<dbReference type="EMBL" id="JBANFI010000002">
    <property type="protein sequence ID" value="MFK7160053.1"/>
    <property type="molecule type" value="Genomic_DNA"/>
</dbReference>
<comment type="function">
    <text evidence="1">Required for O(2)-independent ubiquinone (coenzyme Q) biosynthesis. Likely functions as an accessory factor.</text>
</comment>
<dbReference type="InterPro" id="IPR016830">
    <property type="entry name" value="UbiT"/>
</dbReference>
<dbReference type="RefSeq" id="WP_405337162.1">
    <property type="nucleotide sequence ID" value="NZ_JBANFI010000002.1"/>
</dbReference>
<keyword evidence="4" id="KW-1185">Reference proteome</keyword>
<dbReference type="InterPro" id="IPR003033">
    <property type="entry name" value="SCP2_sterol-bd_dom"/>
</dbReference>
<reference evidence="3 4" key="1">
    <citation type="submission" date="2024-02" db="EMBL/GenBank/DDBJ databases">
        <title>Marinospirillum sp. MEB 164 isolated from Lonar lake sediment.</title>
        <authorList>
            <person name="Joshi A."/>
            <person name="Thite S."/>
        </authorList>
    </citation>
    <scope>NUCLEOTIDE SEQUENCE [LARGE SCALE GENOMIC DNA]</scope>
    <source>
        <strain evidence="3 4">MEB164</strain>
    </source>
</reference>
<comment type="similarity">
    <text evidence="1">Belongs to the UbiT family.</text>
</comment>
<accession>A0ABW8PWM2</accession>
<comment type="caution">
    <text evidence="3">The sequence shown here is derived from an EMBL/GenBank/DDBJ whole genome shotgun (WGS) entry which is preliminary data.</text>
</comment>
<evidence type="ECO:0000256" key="1">
    <source>
        <dbReference type="HAMAP-Rule" id="MF_02231"/>
    </source>
</evidence>
<comment type="pathway">
    <text evidence="1">Cofactor biosynthesis; ubiquinone biosynthesis.</text>
</comment>
<gene>
    <name evidence="1" type="primary">ubiT</name>
    <name evidence="3" type="ORF">V6U78_03265</name>
</gene>
<evidence type="ECO:0000259" key="2">
    <source>
        <dbReference type="Pfam" id="PF02036"/>
    </source>
</evidence>
<name>A0ABW8PWM2_9GAMM</name>